<protein>
    <recommendedName>
        <fullName evidence="3">PHD-type domain-containing protein</fullName>
    </recommendedName>
</protein>
<evidence type="ECO:0000313" key="1">
    <source>
        <dbReference type="EMBL" id="KAK8083945.1"/>
    </source>
</evidence>
<comment type="caution">
    <text evidence="1">The sequence shown here is derived from an EMBL/GenBank/DDBJ whole genome shotgun (WGS) entry which is preliminary data.</text>
</comment>
<accession>A0ABR1WN87</accession>
<dbReference type="EMBL" id="JAQQWM010000001">
    <property type="protein sequence ID" value="KAK8083945.1"/>
    <property type="molecule type" value="Genomic_DNA"/>
</dbReference>
<sequence>MCYIQVDQWNCGLCGKFLDQAPRNNTWITCDVGPTYEEACPNFYAQPMPNRDFWCKDCRRASGRGDSYRRLTTEKRP</sequence>
<organism evidence="1 2">
    <name type="scientific">Apiospora saccharicola</name>
    <dbReference type="NCBI Taxonomy" id="335842"/>
    <lineage>
        <taxon>Eukaryota</taxon>
        <taxon>Fungi</taxon>
        <taxon>Dikarya</taxon>
        <taxon>Ascomycota</taxon>
        <taxon>Pezizomycotina</taxon>
        <taxon>Sordariomycetes</taxon>
        <taxon>Xylariomycetidae</taxon>
        <taxon>Amphisphaeriales</taxon>
        <taxon>Apiosporaceae</taxon>
        <taxon>Apiospora</taxon>
    </lineage>
</organism>
<reference evidence="1 2" key="1">
    <citation type="submission" date="2023-01" db="EMBL/GenBank/DDBJ databases">
        <title>Analysis of 21 Apiospora genomes using comparative genomics revels a genus with tremendous synthesis potential of carbohydrate active enzymes and secondary metabolites.</title>
        <authorList>
            <person name="Sorensen T."/>
        </authorList>
    </citation>
    <scope>NUCLEOTIDE SEQUENCE [LARGE SCALE GENOMIC DNA]</scope>
    <source>
        <strain evidence="1 2">CBS 83171</strain>
    </source>
</reference>
<evidence type="ECO:0000313" key="2">
    <source>
        <dbReference type="Proteomes" id="UP001446871"/>
    </source>
</evidence>
<dbReference type="Proteomes" id="UP001446871">
    <property type="component" value="Unassembled WGS sequence"/>
</dbReference>
<name>A0ABR1WN87_9PEZI</name>
<keyword evidence="2" id="KW-1185">Reference proteome</keyword>
<evidence type="ECO:0008006" key="3">
    <source>
        <dbReference type="Google" id="ProtNLM"/>
    </source>
</evidence>
<proteinExistence type="predicted"/>
<gene>
    <name evidence="1" type="ORF">PG996_002726</name>
</gene>